<feature type="region of interest" description="Disordered" evidence="1">
    <location>
        <begin position="43"/>
        <end position="64"/>
    </location>
</feature>
<dbReference type="RefSeq" id="WP_171219024.1">
    <property type="nucleotide sequence ID" value="NZ_JABEPP010000004.1"/>
</dbReference>
<dbReference type="AlphaFoldDB" id="A0A849IC04"/>
<sequence length="64" mass="7226">MAEHRFNVGQRVRVKTRFLDRSGEGVYEVVRQLPATPNGDYHYRIKSPNGQERAVAETELAPAG</sequence>
<protein>
    <recommendedName>
        <fullName evidence="4">DUF1918 domain-containing protein</fullName>
    </recommendedName>
</protein>
<gene>
    <name evidence="2" type="ORF">HJG44_14055</name>
</gene>
<reference evidence="2 3" key="1">
    <citation type="submission" date="2020-04" db="EMBL/GenBank/DDBJ databases">
        <title>Enterovirga sp. isolate from soil.</title>
        <authorList>
            <person name="Chea S."/>
            <person name="Kim D.-U."/>
        </authorList>
    </citation>
    <scope>NUCLEOTIDE SEQUENCE [LARGE SCALE GENOMIC DNA]</scope>
    <source>
        <strain evidence="2 3">DB1703</strain>
    </source>
</reference>
<evidence type="ECO:0000313" key="3">
    <source>
        <dbReference type="Proteomes" id="UP000564885"/>
    </source>
</evidence>
<comment type="caution">
    <text evidence="2">The sequence shown here is derived from an EMBL/GenBank/DDBJ whole genome shotgun (WGS) entry which is preliminary data.</text>
</comment>
<accession>A0A849IC04</accession>
<dbReference type="EMBL" id="JABEPP010000004">
    <property type="protein sequence ID" value="NNM73507.1"/>
    <property type="molecule type" value="Genomic_DNA"/>
</dbReference>
<keyword evidence="3" id="KW-1185">Reference proteome</keyword>
<organism evidence="2 3">
    <name type="scientific">Enterovirga aerilata</name>
    <dbReference type="NCBI Taxonomy" id="2730920"/>
    <lineage>
        <taxon>Bacteria</taxon>
        <taxon>Pseudomonadati</taxon>
        <taxon>Pseudomonadota</taxon>
        <taxon>Alphaproteobacteria</taxon>
        <taxon>Hyphomicrobiales</taxon>
        <taxon>Methylobacteriaceae</taxon>
        <taxon>Enterovirga</taxon>
    </lineage>
</organism>
<name>A0A849IC04_9HYPH</name>
<dbReference type="Proteomes" id="UP000564885">
    <property type="component" value="Unassembled WGS sequence"/>
</dbReference>
<evidence type="ECO:0000313" key="2">
    <source>
        <dbReference type="EMBL" id="NNM73507.1"/>
    </source>
</evidence>
<proteinExistence type="predicted"/>
<evidence type="ECO:0008006" key="4">
    <source>
        <dbReference type="Google" id="ProtNLM"/>
    </source>
</evidence>
<evidence type="ECO:0000256" key="1">
    <source>
        <dbReference type="SAM" id="MobiDB-lite"/>
    </source>
</evidence>